<evidence type="ECO:0000313" key="3">
    <source>
        <dbReference type="Proteomes" id="UP000017819"/>
    </source>
</evidence>
<comment type="caution">
    <text evidence="2">The sequence shown here is derived from an EMBL/GenBank/DDBJ whole genome shotgun (WGS) entry which is preliminary data.</text>
</comment>
<evidence type="ECO:0000313" key="2">
    <source>
        <dbReference type="EMBL" id="ESR26384.1"/>
    </source>
</evidence>
<name>V4RM94_9HYPH</name>
<dbReference type="AlphaFoldDB" id="V4RM94"/>
<dbReference type="Proteomes" id="UP000017819">
    <property type="component" value="Unassembled WGS sequence"/>
</dbReference>
<feature type="compositionally biased region" description="Basic and acidic residues" evidence="1">
    <location>
        <begin position="88"/>
        <end position="98"/>
    </location>
</feature>
<sequence>MHRGDGRSKPSPTVSQFIPPVLFNPMRQASTSPTAADHLVLHRLGECARCSGGFRGASDASGPPGQSRHSVLGTRASYLRRSMGCAREASESRTGERRRNSRIRRGRSLRHGAV</sequence>
<reference evidence="2 3" key="1">
    <citation type="journal article" date="2014" name="Genome Announc.">
        <title>Draft Genome Sequence of Lutibaculum baratangense Strain AMV1T, Isolated from a Mud Volcano in Andamans, India.</title>
        <authorList>
            <person name="Singh A."/>
            <person name="Sreenivas A."/>
            <person name="Sathyanarayana Reddy G."/>
            <person name="Pinnaka A.K."/>
            <person name="Shivaji S."/>
        </authorList>
    </citation>
    <scope>NUCLEOTIDE SEQUENCE [LARGE SCALE GENOMIC DNA]</scope>
    <source>
        <strain evidence="2 3">AMV1</strain>
    </source>
</reference>
<evidence type="ECO:0000256" key="1">
    <source>
        <dbReference type="SAM" id="MobiDB-lite"/>
    </source>
</evidence>
<dbReference type="EMBL" id="AWXZ01000015">
    <property type="protein sequence ID" value="ESR26384.1"/>
    <property type="molecule type" value="Genomic_DNA"/>
</dbReference>
<keyword evidence="3" id="KW-1185">Reference proteome</keyword>
<accession>V4RM94</accession>
<organism evidence="2 3">
    <name type="scientific">Lutibaculum baratangense AMV1</name>
    <dbReference type="NCBI Taxonomy" id="631454"/>
    <lineage>
        <taxon>Bacteria</taxon>
        <taxon>Pseudomonadati</taxon>
        <taxon>Pseudomonadota</taxon>
        <taxon>Alphaproteobacteria</taxon>
        <taxon>Hyphomicrobiales</taxon>
        <taxon>Tepidamorphaceae</taxon>
        <taxon>Lutibaculum</taxon>
    </lineage>
</organism>
<feature type="compositionally biased region" description="Basic residues" evidence="1">
    <location>
        <begin position="99"/>
        <end position="114"/>
    </location>
</feature>
<gene>
    <name evidence="2" type="ORF">N177_0884</name>
</gene>
<dbReference type="STRING" id="631454.N177_0884"/>
<feature type="region of interest" description="Disordered" evidence="1">
    <location>
        <begin position="52"/>
        <end position="114"/>
    </location>
</feature>
<proteinExistence type="predicted"/>
<protein>
    <submittedName>
        <fullName evidence="2">Uncharacterized protein</fullName>
    </submittedName>
</protein>